<evidence type="ECO:0000259" key="10">
    <source>
        <dbReference type="SMART" id="SM00244"/>
    </source>
</evidence>
<dbReference type="EMBL" id="HBKN01024627">
    <property type="protein sequence ID" value="CAE2307111.1"/>
    <property type="molecule type" value="Transcribed_RNA"/>
</dbReference>
<evidence type="ECO:0000256" key="8">
    <source>
        <dbReference type="ARBA" id="ARBA00023180"/>
    </source>
</evidence>
<dbReference type="CDD" id="cd03406">
    <property type="entry name" value="SPFH_like_u3"/>
    <property type="match status" value="1"/>
</dbReference>
<keyword evidence="8" id="KW-0325">Glycoprotein</keyword>
<reference evidence="11" key="1">
    <citation type="submission" date="2021-01" db="EMBL/GenBank/DDBJ databases">
        <authorList>
            <person name="Corre E."/>
            <person name="Pelletier E."/>
            <person name="Niang G."/>
            <person name="Scheremetjew M."/>
            <person name="Finn R."/>
            <person name="Kale V."/>
            <person name="Holt S."/>
            <person name="Cochrane G."/>
            <person name="Meng A."/>
            <person name="Brown T."/>
            <person name="Cohen L."/>
        </authorList>
    </citation>
    <scope>NUCLEOTIDE SEQUENCE</scope>
    <source>
        <strain evidence="11">CCMP 2712</strain>
    </source>
</reference>
<dbReference type="Pfam" id="PF01145">
    <property type="entry name" value="Band_7"/>
    <property type="match status" value="1"/>
</dbReference>
<organism evidence="11">
    <name type="scientific">Guillardia theta</name>
    <name type="common">Cryptophyte</name>
    <name type="synonym">Cryptomonas phi</name>
    <dbReference type="NCBI Taxonomy" id="55529"/>
    <lineage>
        <taxon>Eukaryota</taxon>
        <taxon>Cryptophyceae</taxon>
        <taxon>Pyrenomonadales</taxon>
        <taxon>Geminigeraceae</taxon>
        <taxon>Guillardia</taxon>
    </lineage>
</organism>
<name>A0A7S4KVV9_GUITH</name>
<comment type="subcellular location">
    <subcellularLocation>
        <location evidence="1">Endoplasmic reticulum membrane</location>
        <topology evidence="1">Single-pass type II membrane protein</topology>
    </subcellularLocation>
</comment>
<evidence type="ECO:0000256" key="4">
    <source>
        <dbReference type="ARBA" id="ARBA00022824"/>
    </source>
</evidence>
<keyword evidence="7" id="KW-0472">Membrane</keyword>
<keyword evidence="6" id="KW-1133">Transmembrane helix</keyword>
<keyword evidence="4" id="KW-0256">Endoplasmic reticulum</keyword>
<evidence type="ECO:0000256" key="3">
    <source>
        <dbReference type="ARBA" id="ARBA00022692"/>
    </source>
</evidence>
<evidence type="ECO:0000256" key="7">
    <source>
        <dbReference type="ARBA" id="ARBA00023136"/>
    </source>
</evidence>
<dbReference type="GO" id="GO:0005789">
    <property type="term" value="C:endoplasmic reticulum membrane"/>
    <property type="evidence" value="ECO:0007669"/>
    <property type="project" value="UniProtKB-SubCell"/>
</dbReference>
<sequence>MMFTSERVIPVAIVVFAMFLQASIHKIHEGHVGVYYIGGRLLDAYTEAGYNVMFPFFTRVHEMQITIQTDEVTNIPCGTRGGVMITFEKVEVVNILDKNRVIQTVRNYGIDYDKIWIFDKIHHEINQFCSQHTLQDVYIEKFDTVDDRIKEALQRDCNTYDTGIRIIAVRVTKPKIPEIVRRNYEEMEAQKTQYMIAVEHQKVVEKQAETERRRLQIEAETAASVASIRKQQEIMEQEAAKNVSRIKDEMHIAREKAYADAEHYKLQQEAIANSKLLTKEYLELKRVQAISNLSKIYFGNSIPAMFSPLDLSNTNNKK</sequence>
<keyword evidence="9" id="KW-0732">Signal</keyword>
<evidence type="ECO:0000256" key="5">
    <source>
        <dbReference type="ARBA" id="ARBA00022968"/>
    </source>
</evidence>
<evidence type="ECO:0000256" key="9">
    <source>
        <dbReference type="SAM" id="SignalP"/>
    </source>
</evidence>
<dbReference type="InterPro" id="IPR001107">
    <property type="entry name" value="Band_7"/>
</dbReference>
<dbReference type="InterPro" id="IPR033294">
    <property type="entry name" value="Erlin1/2"/>
</dbReference>
<dbReference type="PANTHER" id="PTHR15351:SF3">
    <property type="entry name" value="ERLIN"/>
    <property type="match status" value="1"/>
</dbReference>
<proteinExistence type="inferred from homology"/>
<evidence type="ECO:0000256" key="6">
    <source>
        <dbReference type="ARBA" id="ARBA00022989"/>
    </source>
</evidence>
<evidence type="ECO:0000256" key="1">
    <source>
        <dbReference type="ARBA" id="ARBA00004648"/>
    </source>
</evidence>
<comment type="similarity">
    <text evidence="2">Belongs to the band 7/mec-2 family.</text>
</comment>
<dbReference type="SUPFAM" id="SSF117892">
    <property type="entry name" value="Band 7/SPFH domain"/>
    <property type="match status" value="1"/>
</dbReference>
<feature type="signal peptide" evidence="9">
    <location>
        <begin position="1"/>
        <end position="24"/>
    </location>
</feature>
<keyword evidence="5" id="KW-0735">Signal-anchor</keyword>
<protein>
    <recommendedName>
        <fullName evidence="10">Band 7 domain-containing protein</fullName>
    </recommendedName>
</protein>
<dbReference type="SMART" id="SM00244">
    <property type="entry name" value="PHB"/>
    <property type="match status" value="1"/>
</dbReference>
<dbReference type="Gene3D" id="3.30.479.30">
    <property type="entry name" value="Band 7 domain"/>
    <property type="match status" value="1"/>
</dbReference>
<keyword evidence="3" id="KW-0812">Transmembrane</keyword>
<dbReference type="GO" id="GO:0031625">
    <property type="term" value="F:ubiquitin protein ligase binding"/>
    <property type="evidence" value="ECO:0007669"/>
    <property type="project" value="InterPro"/>
</dbReference>
<feature type="chain" id="PRO_5030950871" description="Band 7 domain-containing protein" evidence="9">
    <location>
        <begin position="25"/>
        <end position="318"/>
    </location>
</feature>
<dbReference type="AlphaFoldDB" id="A0A7S4KVV9"/>
<dbReference type="GO" id="GO:0032933">
    <property type="term" value="P:SREBP signaling pathway"/>
    <property type="evidence" value="ECO:0007669"/>
    <property type="project" value="TreeGrafter"/>
</dbReference>
<gene>
    <name evidence="11" type="ORF">GTHE00462_LOCUS19233</name>
</gene>
<evidence type="ECO:0000313" key="11">
    <source>
        <dbReference type="EMBL" id="CAE2307111.1"/>
    </source>
</evidence>
<accession>A0A7S4KVV9</accession>
<dbReference type="PANTHER" id="PTHR15351">
    <property type="entry name" value="ERLIN (ER LIPID RAFT ASSOCIATED PROTEIN) HOMOLOG"/>
    <property type="match status" value="1"/>
</dbReference>
<dbReference type="GO" id="GO:0015485">
    <property type="term" value="F:cholesterol binding"/>
    <property type="evidence" value="ECO:0007669"/>
    <property type="project" value="TreeGrafter"/>
</dbReference>
<evidence type="ECO:0000256" key="2">
    <source>
        <dbReference type="ARBA" id="ARBA00008164"/>
    </source>
</evidence>
<dbReference type="InterPro" id="IPR036013">
    <property type="entry name" value="Band_7/SPFH_dom_sf"/>
</dbReference>
<feature type="domain" description="Band 7" evidence="10">
    <location>
        <begin position="22"/>
        <end position="188"/>
    </location>
</feature>